<dbReference type="InterPro" id="IPR023365">
    <property type="entry name" value="Sortase_dom-sf"/>
</dbReference>
<dbReference type="EMBL" id="CP117522">
    <property type="protein sequence ID" value="WNE99597.1"/>
    <property type="molecule type" value="Genomic_DNA"/>
</dbReference>
<gene>
    <name evidence="3" type="ORF">PS467_31835</name>
</gene>
<dbReference type="NCBIfam" id="NF033748">
    <property type="entry name" value="class_F_sortase"/>
    <property type="match status" value="1"/>
</dbReference>
<dbReference type="InterPro" id="IPR042001">
    <property type="entry name" value="Sortase_F"/>
</dbReference>
<feature type="compositionally biased region" description="Low complexity" evidence="2">
    <location>
        <begin position="54"/>
        <end position="66"/>
    </location>
</feature>
<proteinExistence type="predicted"/>
<sequence>MGKPAKQGAADSNTRTLRWAAASALIGVFLIYNSVDAASQNTSATPAGPTAGVSTSPTSPTSISTPENDTSLEEESPDASTESSAAPESRPGPALPRSPAVQLDIPSIGVSAPFVPLSLDAQGVLVPPPDTEQNLVGWFEGGPSPGERGNSIVAGHVDTKTGPAVFYNLSQLKPKSKLTITREDGIIATFVVDRIKTFEKDAFPDREVYGDTPNAQLRLITCGGAYDHTVNDYTANVVAFAHLASYRYA</sequence>
<feature type="region of interest" description="Disordered" evidence="2">
    <location>
        <begin position="40"/>
        <end position="100"/>
    </location>
</feature>
<dbReference type="RefSeq" id="WP_311038094.1">
    <property type="nucleotide sequence ID" value="NZ_CP117522.1"/>
</dbReference>
<dbReference type="Gene3D" id="2.40.260.10">
    <property type="entry name" value="Sortase"/>
    <property type="match status" value="1"/>
</dbReference>
<reference evidence="3 4" key="1">
    <citation type="submission" date="2023-02" db="EMBL/GenBank/DDBJ databases">
        <title>Streptomyces sp. SCA4-21 with antifungal activity against Fusarium oxysporum f. sp. cubense, Streptomyces sp. SCA2-17 with antifungal activity against Fusarium oxysporum f. sp. cubense.</title>
        <authorList>
            <person name="Qi D."/>
        </authorList>
    </citation>
    <scope>NUCLEOTIDE SEQUENCE [LARGE SCALE GENOMIC DNA]</scope>
    <source>
        <strain evidence="3 4">SCA4-21</strain>
    </source>
</reference>
<name>A0ABY9V404_9ACTN</name>
<keyword evidence="4" id="KW-1185">Reference proteome</keyword>
<accession>A0ABY9V404</accession>
<dbReference type="Proteomes" id="UP001305606">
    <property type="component" value="Chromosome"/>
</dbReference>
<protein>
    <submittedName>
        <fullName evidence="3">Class F sortase</fullName>
    </submittedName>
</protein>
<evidence type="ECO:0000256" key="2">
    <source>
        <dbReference type="SAM" id="MobiDB-lite"/>
    </source>
</evidence>
<dbReference type="SUPFAM" id="SSF63817">
    <property type="entry name" value="Sortase"/>
    <property type="match status" value="1"/>
</dbReference>
<keyword evidence="1" id="KW-0378">Hydrolase</keyword>
<evidence type="ECO:0000313" key="3">
    <source>
        <dbReference type="EMBL" id="WNE99597.1"/>
    </source>
</evidence>
<dbReference type="InterPro" id="IPR005754">
    <property type="entry name" value="Sortase"/>
</dbReference>
<dbReference type="Pfam" id="PF04203">
    <property type="entry name" value="Sortase"/>
    <property type="match status" value="1"/>
</dbReference>
<evidence type="ECO:0000256" key="1">
    <source>
        <dbReference type="ARBA" id="ARBA00022801"/>
    </source>
</evidence>
<organism evidence="3 4">
    <name type="scientific">Streptomyces luomodiensis</name>
    <dbReference type="NCBI Taxonomy" id="3026192"/>
    <lineage>
        <taxon>Bacteria</taxon>
        <taxon>Bacillati</taxon>
        <taxon>Actinomycetota</taxon>
        <taxon>Actinomycetes</taxon>
        <taxon>Kitasatosporales</taxon>
        <taxon>Streptomycetaceae</taxon>
        <taxon>Streptomyces</taxon>
    </lineage>
</organism>
<dbReference type="CDD" id="cd05829">
    <property type="entry name" value="Sortase_F"/>
    <property type="match status" value="1"/>
</dbReference>
<evidence type="ECO:0000313" key="4">
    <source>
        <dbReference type="Proteomes" id="UP001305606"/>
    </source>
</evidence>